<sequence>MSGTHHLYTSSGRPMPPPPKTTPRRTSSVCRTPTRRYNPAQRAPSAFSKASLNENRDRQLVPVRGRQQSPDSASRQPRLLLEDVDNVRRRQLDEGGRPSGPRRLSPSRNGRQEEWRGSTLAEERANSTHMRECRGSEPIHRSPGGVRAVSPREAELYAAHTLTSRLRSSLSRGYSPQRGHAEQAVVGTELAPPMPLLQGTHRTSKNRYRTTIERFIQRQPANSQEEMRTMLEEYRGRENELCGALSEAYSDSWEAAVKGNESPSQPQSLQNRSRIAYDDRQDIVATKAFSLPENGRKHIDPSNGVGSDDGALAERYRQDTSQAVLSPHAKSSKLQSNAQGINGPRPLSEHSTPFRSEGMNHAMSAEKERYDEVTSPLPRRGPGGAATAVSPLGKILDYEELAARPGGMLTPPLPADLAAR</sequence>
<feature type="compositionally biased region" description="Polar residues" evidence="1">
    <location>
        <begin position="66"/>
        <end position="75"/>
    </location>
</feature>
<dbReference type="Proteomes" id="UP000284403">
    <property type="component" value="Unassembled WGS sequence"/>
</dbReference>
<feature type="compositionally biased region" description="Basic and acidic residues" evidence="1">
    <location>
        <begin position="110"/>
        <end position="140"/>
    </location>
</feature>
<organism evidence="2 3">
    <name type="scientific">Trypanosoma conorhini</name>
    <dbReference type="NCBI Taxonomy" id="83891"/>
    <lineage>
        <taxon>Eukaryota</taxon>
        <taxon>Discoba</taxon>
        <taxon>Euglenozoa</taxon>
        <taxon>Kinetoplastea</taxon>
        <taxon>Metakinetoplastina</taxon>
        <taxon>Trypanosomatida</taxon>
        <taxon>Trypanosomatidae</taxon>
        <taxon>Trypanosoma</taxon>
    </lineage>
</organism>
<feature type="compositionally biased region" description="Basic and acidic residues" evidence="1">
    <location>
        <begin position="85"/>
        <end position="96"/>
    </location>
</feature>
<comment type="caution">
    <text evidence="2">The sequence shown here is derived from an EMBL/GenBank/DDBJ whole genome shotgun (WGS) entry which is preliminary data.</text>
</comment>
<dbReference type="AlphaFoldDB" id="A0A3R7RWQ4"/>
<accession>A0A3R7RWQ4</accession>
<feature type="region of interest" description="Disordered" evidence="1">
    <location>
        <begin position="1"/>
        <end position="147"/>
    </location>
</feature>
<proteinExistence type="predicted"/>
<feature type="region of interest" description="Disordered" evidence="1">
    <location>
        <begin position="257"/>
        <end position="277"/>
    </location>
</feature>
<keyword evidence="3" id="KW-1185">Reference proteome</keyword>
<feature type="region of interest" description="Disordered" evidence="1">
    <location>
        <begin position="320"/>
        <end position="389"/>
    </location>
</feature>
<dbReference type="GeneID" id="40319411"/>
<reference evidence="2 3" key="1">
    <citation type="journal article" date="2018" name="BMC Genomics">
        <title>Genomic comparison of Trypanosoma conorhini and Trypanosoma rangeli to Trypanosoma cruzi strains of high and low virulence.</title>
        <authorList>
            <person name="Bradwell K.R."/>
            <person name="Koparde V.N."/>
            <person name="Matveyev A.V."/>
            <person name="Serrano M.G."/>
            <person name="Alves J.M."/>
            <person name="Parikh H."/>
            <person name="Huang B."/>
            <person name="Lee V."/>
            <person name="Espinosa-Alvarez O."/>
            <person name="Ortiz P.A."/>
            <person name="Costa-Martins A.G."/>
            <person name="Teixeira M.M."/>
            <person name="Buck G.A."/>
        </authorList>
    </citation>
    <scope>NUCLEOTIDE SEQUENCE [LARGE SCALE GENOMIC DNA]</scope>
    <source>
        <strain evidence="2 3">025E</strain>
    </source>
</reference>
<feature type="compositionally biased region" description="Low complexity" evidence="1">
    <location>
        <begin position="99"/>
        <end position="109"/>
    </location>
</feature>
<dbReference type="RefSeq" id="XP_029227215.1">
    <property type="nucleotide sequence ID" value="XM_029372690.1"/>
</dbReference>
<name>A0A3R7RWQ4_9TRYP</name>
<gene>
    <name evidence="2" type="ORF">Tco025E_05800</name>
</gene>
<evidence type="ECO:0000256" key="1">
    <source>
        <dbReference type="SAM" id="MobiDB-lite"/>
    </source>
</evidence>
<protein>
    <submittedName>
        <fullName evidence="2">Uncharacterized protein</fullName>
    </submittedName>
</protein>
<dbReference type="OrthoDB" id="264384at2759"/>
<evidence type="ECO:0000313" key="3">
    <source>
        <dbReference type="Proteomes" id="UP000284403"/>
    </source>
</evidence>
<feature type="compositionally biased region" description="Polar residues" evidence="1">
    <location>
        <begin position="261"/>
        <end position="273"/>
    </location>
</feature>
<evidence type="ECO:0000313" key="2">
    <source>
        <dbReference type="EMBL" id="RNF14623.1"/>
    </source>
</evidence>
<dbReference type="EMBL" id="MKKU01000356">
    <property type="protein sequence ID" value="RNF14623.1"/>
    <property type="molecule type" value="Genomic_DNA"/>
</dbReference>